<evidence type="ECO:0000259" key="12">
    <source>
        <dbReference type="Pfam" id="PF05430"/>
    </source>
</evidence>
<dbReference type="HAMAP" id="MF_01102">
    <property type="entry name" value="MnmC"/>
    <property type="match status" value="1"/>
</dbReference>
<dbReference type="InterPro" id="IPR029063">
    <property type="entry name" value="SAM-dependent_MTases_sf"/>
</dbReference>
<dbReference type="InterPro" id="IPR047785">
    <property type="entry name" value="tRNA_MNMC2"/>
</dbReference>
<feature type="region of interest" description="tRNA (mnm(5)s(2)U34)-methyltransferase" evidence="10">
    <location>
        <begin position="1"/>
        <end position="247"/>
    </location>
</feature>
<comment type="subcellular location">
    <subcellularLocation>
        <location evidence="10">Cytoplasm</location>
    </subcellularLocation>
</comment>
<dbReference type="PANTHER" id="PTHR13847">
    <property type="entry name" value="SARCOSINE DEHYDROGENASE-RELATED"/>
    <property type="match status" value="1"/>
</dbReference>
<keyword evidence="1 10" id="KW-0963">Cytoplasm</keyword>
<comment type="similarity">
    <text evidence="10">In the C-terminal section; belongs to the DAO family.</text>
</comment>
<dbReference type="Gene3D" id="3.50.50.60">
    <property type="entry name" value="FAD/NAD(P)-binding domain"/>
    <property type="match status" value="1"/>
</dbReference>
<dbReference type="Gene3D" id="3.30.9.10">
    <property type="entry name" value="D-Amino Acid Oxidase, subunit A, domain 2"/>
    <property type="match status" value="1"/>
</dbReference>
<dbReference type="AlphaFoldDB" id="K2K808"/>
<dbReference type="eggNOG" id="COG0665">
    <property type="taxonomic scope" value="Bacteria"/>
</dbReference>
<dbReference type="RefSeq" id="WP_008488549.1">
    <property type="nucleotide sequence ID" value="NZ_AMRG01000007.1"/>
</dbReference>
<evidence type="ECO:0000313" key="13">
    <source>
        <dbReference type="EMBL" id="EKE83843.1"/>
    </source>
</evidence>
<dbReference type="GO" id="GO:0004808">
    <property type="term" value="F:tRNA (5-methylaminomethyl-2-thiouridylate)(34)-methyltransferase activity"/>
    <property type="evidence" value="ECO:0007669"/>
    <property type="project" value="UniProtKB-EC"/>
</dbReference>
<dbReference type="Pfam" id="PF01266">
    <property type="entry name" value="DAO"/>
    <property type="match status" value="1"/>
</dbReference>
<keyword evidence="3 10" id="KW-0285">Flavoprotein</keyword>
<keyword evidence="6 10" id="KW-0819">tRNA processing</keyword>
<gene>
    <name evidence="10" type="primary">mnmC</name>
    <name evidence="13" type="ORF">A10D4_06846</name>
</gene>
<dbReference type="OrthoDB" id="9786494at2"/>
<dbReference type="Pfam" id="PF05430">
    <property type="entry name" value="Methyltransf_30"/>
    <property type="match status" value="1"/>
</dbReference>
<dbReference type="Proteomes" id="UP000014115">
    <property type="component" value="Unassembled WGS sequence"/>
</dbReference>
<evidence type="ECO:0000256" key="8">
    <source>
        <dbReference type="ARBA" id="ARBA00023002"/>
    </source>
</evidence>
<dbReference type="NCBIfam" id="NF033855">
    <property type="entry name" value="tRNA_MNMC2"/>
    <property type="match status" value="1"/>
</dbReference>
<comment type="caution">
    <text evidence="13">The sequence shown here is derived from an EMBL/GenBank/DDBJ whole genome shotgun (WGS) entry which is preliminary data.</text>
</comment>
<evidence type="ECO:0000256" key="6">
    <source>
        <dbReference type="ARBA" id="ARBA00022694"/>
    </source>
</evidence>
<feature type="domain" description="MnmC-like methyltransferase" evidence="12">
    <location>
        <begin position="121"/>
        <end position="246"/>
    </location>
</feature>
<comment type="catalytic activity">
    <reaction evidence="10">
        <text>5-aminomethyl-2-thiouridine(34) in tRNA + S-adenosyl-L-methionine = 5-methylaminomethyl-2-thiouridine(34) in tRNA + S-adenosyl-L-homocysteine + H(+)</text>
        <dbReference type="Rhea" id="RHEA:19569"/>
        <dbReference type="Rhea" id="RHEA-COMP:10195"/>
        <dbReference type="Rhea" id="RHEA-COMP:10197"/>
        <dbReference type="ChEBI" id="CHEBI:15378"/>
        <dbReference type="ChEBI" id="CHEBI:57856"/>
        <dbReference type="ChEBI" id="CHEBI:59789"/>
        <dbReference type="ChEBI" id="CHEBI:74454"/>
        <dbReference type="ChEBI" id="CHEBI:74455"/>
        <dbReference type="EC" id="2.1.1.61"/>
    </reaction>
</comment>
<dbReference type="GO" id="GO:0050660">
    <property type="term" value="F:flavin adenine dinucleotide binding"/>
    <property type="evidence" value="ECO:0007669"/>
    <property type="project" value="UniProtKB-UniRule"/>
</dbReference>
<evidence type="ECO:0000256" key="4">
    <source>
        <dbReference type="ARBA" id="ARBA00022679"/>
    </source>
</evidence>
<evidence type="ECO:0000256" key="5">
    <source>
        <dbReference type="ARBA" id="ARBA00022691"/>
    </source>
</evidence>
<dbReference type="EC" id="1.5.-.-" evidence="10"/>
<comment type="cofactor">
    <cofactor evidence="10">
        <name>FAD</name>
        <dbReference type="ChEBI" id="CHEBI:57692"/>
    </cofactor>
</comment>
<keyword evidence="7 10" id="KW-0274">FAD</keyword>
<evidence type="ECO:0000313" key="14">
    <source>
        <dbReference type="Proteomes" id="UP000014115"/>
    </source>
</evidence>
<comment type="similarity">
    <text evidence="10">In the N-terminal section; belongs to the methyltransferase superfamily. tRNA (mnm(5)s(2)U34)-methyltransferase family.</text>
</comment>
<dbReference type="eggNOG" id="COG4121">
    <property type="taxonomic scope" value="Bacteria"/>
</dbReference>
<evidence type="ECO:0000256" key="10">
    <source>
        <dbReference type="HAMAP-Rule" id="MF_01102"/>
    </source>
</evidence>
<evidence type="ECO:0000256" key="7">
    <source>
        <dbReference type="ARBA" id="ARBA00022827"/>
    </source>
</evidence>
<dbReference type="InterPro" id="IPR036188">
    <property type="entry name" value="FAD/NAD-bd_sf"/>
</dbReference>
<dbReference type="InterPro" id="IPR006076">
    <property type="entry name" value="FAD-dep_OxRdtase"/>
</dbReference>
<dbReference type="SUPFAM" id="SSF54373">
    <property type="entry name" value="FAD-linked reductases, C-terminal domain"/>
    <property type="match status" value="1"/>
</dbReference>
<dbReference type="STRING" id="740709.A10D4_06846"/>
<dbReference type="InterPro" id="IPR008471">
    <property type="entry name" value="MnmC-like_methylTransf"/>
</dbReference>
<keyword evidence="14" id="KW-1185">Reference proteome</keyword>
<name>K2K808_9GAMM</name>
<keyword evidence="9 10" id="KW-0511">Multifunctional enzyme</keyword>
<dbReference type="InterPro" id="IPR017610">
    <property type="entry name" value="tRNA_S-uridine_synth_MnmC_C"/>
</dbReference>
<feature type="region of interest" description="FAD-dependent cmnm(5)s(2)U34 oxidoreductase" evidence="10">
    <location>
        <begin position="268"/>
        <end position="626"/>
    </location>
</feature>
<keyword evidence="2 10" id="KW-0489">Methyltransferase</keyword>
<organism evidence="13 14">
    <name type="scientific">Idiomarina xiamenensis 10-D-4</name>
    <dbReference type="NCBI Taxonomy" id="740709"/>
    <lineage>
        <taxon>Bacteria</taxon>
        <taxon>Pseudomonadati</taxon>
        <taxon>Pseudomonadota</taxon>
        <taxon>Gammaproteobacteria</taxon>
        <taxon>Alteromonadales</taxon>
        <taxon>Idiomarinaceae</taxon>
        <taxon>Idiomarina</taxon>
    </lineage>
</organism>
<evidence type="ECO:0000256" key="1">
    <source>
        <dbReference type="ARBA" id="ARBA00022490"/>
    </source>
</evidence>
<reference evidence="13 14" key="1">
    <citation type="journal article" date="2012" name="J. Bacteriol.">
        <title>Genome Sequence of Idiomarina xiamenensis Type Strain 10-D-4.</title>
        <authorList>
            <person name="Lai Q."/>
            <person name="Wang L."/>
            <person name="Wang W."/>
            <person name="Shao Z."/>
        </authorList>
    </citation>
    <scope>NUCLEOTIDE SEQUENCE [LARGE SCALE GENOMIC DNA]</scope>
    <source>
        <strain evidence="13 14">10-D-4</strain>
    </source>
</reference>
<evidence type="ECO:0000256" key="2">
    <source>
        <dbReference type="ARBA" id="ARBA00022603"/>
    </source>
</evidence>
<dbReference type="GO" id="GO:0032259">
    <property type="term" value="P:methylation"/>
    <property type="evidence" value="ECO:0007669"/>
    <property type="project" value="UniProtKB-KW"/>
</dbReference>
<dbReference type="Gene3D" id="3.40.50.150">
    <property type="entry name" value="Vaccinia Virus protein VP39"/>
    <property type="match status" value="1"/>
</dbReference>
<evidence type="ECO:0000259" key="11">
    <source>
        <dbReference type="Pfam" id="PF01266"/>
    </source>
</evidence>
<sequence length="626" mass="67484">MAKPASPIVDNLQAAAVHFNEQGVPVSDTFDDIYYSNDDGLAESSYVFVQHNGLIERWQNLRAEECFVIAESGFGSGLNFINAWAQFEQHAPASARLHFVSFEKYPLTVDALRQALSRFTQLAQYSQQLVAVYPLPVAGLFRCRLAQGRVTLDLIFGDLLHTLPRWQQQAKASVDAWFLDGFAPAKNPDMWQSSLYQGMAVSAKPDASFATFTAVGAVKRGLQAAGFQVEKVPGYGRKREMLRGQLSSADKPQQKASNPRTPAPVAVIGAGIAGLNTCYALQQRGIETILISTAVADGGSGNRQGAVYPQLHAEATPLSDFYHAAFHYAQHWYPQVAADHCHFDGLLQLAFNPQRERRYRAVAARCPAALAIWQTAAQLRQQTGLAIQQDGLYLAGAGWLTPAALLSSLLARFRGQHYQQTVTQLQPCGSDWRLSLANGSDIVASQVVLANAHAATELLQPLAIELPLRPVRGQVTLVRASSEATSGLADNAKVICHKGYLTPAWQGVHCVGASFVRGDTDVSIRASEDQQNIDSLREQLPDIAALEVVSSRAAVRCSTPDHLPIVGALTAAPGLFTLLGLGSHGLTAAPLCAELVAAALCGEPAPLLPQLSERLAPQRFAAKRGE</sequence>
<accession>K2K808</accession>
<keyword evidence="5 10" id="KW-0949">S-adenosyl-L-methionine</keyword>
<dbReference type="EMBL" id="AMRG01000007">
    <property type="protein sequence ID" value="EKE83843.1"/>
    <property type="molecule type" value="Genomic_DNA"/>
</dbReference>
<dbReference type="PANTHER" id="PTHR13847:SF283">
    <property type="entry name" value="TRNA 5-METHYLAMINOMETHYL-2-THIOURIDINE BIOSYNTHESIS BIFUNCTIONAL PROTEIN MNMC"/>
    <property type="match status" value="1"/>
</dbReference>
<dbReference type="NCBIfam" id="TIGR03197">
    <property type="entry name" value="MnmC_Cterm"/>
    <property type="match status" value="1"/>
</dbReference>
<dbReference type="EC" id="2.1.1.61" evidence="10"/>
<protein>
    <recommendedName>
        <fullName evidence="10">tRNA 5-methylaminomethyl-2-thiouridine biosynthesis bifunctional protein MnmC</fullName>
        <shortName evidence="10">tRNA mnm(5)s(2)U biosynthesis bifunctional protein</shortName>
    </recommendedName>
    <domain>
        <recommendedName>
            <fullName evidence="10">tRNA (mnm(5)s(2)U34)-methyltransferase</fullName>
            <ecNumber evidence="10">2.1.1.61</ecNumber>
        </recommendedName>
    </domain>
    <domain>
        <recommendedName>
            <fullName evidence="10">FAD-dependent cmnm(5)s(2)U34 oxidoreductase</fullName>
            <ecNumber evidence="10">1.5.-.-</ecNumber>
        </recommendedName>
    </domain>
</protein>
<keyword evidence="8 10" id="KW-0560">Oxidoreductase</keyword>
<keyword evidence="4 10" id="KW-0808">Transferase</keyword>
<dbReference type="SUPFAM" id="SSF51905">
    <property type="entry name" value="FAD/NAD(P)-binding domain"/>
    <property type="match status" value="1"/>
</dbReference>
<dbReference type="PATRIC" id="fig|740709.3.peg.1393"/>
<proteinExistence type="inferred from homology"/>
<comment type="function">
    <text evidence="10">Catalyzes the last two steps in the biosynthesis of 5-methylaminomethyl-2-thiouridine (mnm(5)s(2)U) at the wobble position (U34) in tRNA. Catalyzes the FAD-dependent demodification of cmnm(5)s(2)U34 to nm(5)s(2)U34, followed by the transfer of a methyl group from S-adenosyl-L-methionine to nm(5)s(2)U34, to form mnm(5)s(2)U34.</text>
</comment>
<evidence type="ECO:0000256" key="9">
    <source>
        <dbReference type="ARBA" id="ARBA00023268"/>
    </source>
</evidence>
<dbReference type="GO" id="GO:0005737">
    <property type="term" value="C:cytoplasm"/>
    <property type="evidence" value="ECO:0007669"/>
    <property type="project" value="UniProtKB-SubCell"/>
</dbReference>
<dbReference type="GO" id="GO:0016645">
    <property type="term" value="F:oxidoreductase activity, acting on the CH-NH group of donors"/>
    <property type="evidence" value="ECO:0007669"/>
    <property type="project" value="InterPro"/>
</dbReference>
<evidence type="ECO:0000256" key="3">
    <source>
        <dbReference type="ARBA" id="ARBA00022630"/>
    </source>
</evidence>
<dbReference type="GO" id="GO:0002097">
    <property type="term" value="P:tRNA wobble base modification"/>
    <property type="evidence" value="ECO:0007669"/>
    <property type="project" value="UniProtKB-UniRule"/>
</dbReference>
<dbReference type="NCBIfam" id="NF002481">
    <property type="entry name" value="PRK01747.1-2"/>
    <property type="match status" value="1"/>
</dbReference>
<dbReference type="InterPro" id="IPR023032">
    <property type="entry name" value="tRNA_MAMT_biosynth_bifunc_MnmC"/>
</dbReference>
<feature type="domain" description="FAD dependent oxidoreductase" evidence="11">
    <location>
        <begin position="265"/>
        <end position="598"/>
    </location>
</feature>